<dbReference type="GO" id="GO:0004497">
    <property type="term" value="F:monooxygenase activity"/>
    <property type="evidence" value="ECO:0007669"/>
    <property type="project" value="UniProtKB-KW"/>
</dbReference>
<dbReference type="OMA" id="GQQTVHR"/>
<evidence type="ECO:0000256" key="7">
    <source>
        <dbReference type="SAM" id="Phobius"/>
    </source>
</evidence>
<dbReference type="InterPro" id="IPR002938">
    <property type="entry name" value="FAD-bd"/>
</dbReference>
<evidence type="ECO:0000259" key="8">
    <source>
        <dbReference type="Pfam" id="PF01494"/>
    </source>
</evidence>
<protein>
    <recommendedName>
        <fullName evidence="8">FAD-binding domain-containing protein</fullName>
    </recommendedName>
</protein>
<name>A0A1B8AIJ6_FUSPO</name>
<dbReference type="PANTHER" id="PTHR46720">
    <property type="entry name" value="HYDROXYLASE, PUTATIVE (AFU_ORTHOLOGUE AFUA_3G01460)-RELATED"/>
    <property type="match status" value="1"/>
</dbReference>
<keyword evidence="7" id="KW-1133">Transmembrane helix</keyword>
<dbReference type="AlphaFoldDB" id="A0A1B8AIJ6"/>
<keyword evidence="7" id="KW-0472">Membrane</keyword>
<dbReference type="PANTHER" id="PTHR46720:SF3">
    <property type="entry name" value="FAD-BINDING DOMAIN-CONTAINING PROTEIN-RELATED"/>
    <property type="match status" value="1"/>
</dbReference>
<feature type="transmembrane region" description="Helical" evidence="7">
    <location>
        <begin position="6"/>
        <end position="26"/>
    </location>
</feature>
<evidence type="ECO:0000256" key="6">
    <source>
        <dbReference type="ARBA" id="ARBA00023033"/>
    </source>
</evidence>
<keyword evidence="10" id="KW-1185">Reference proteome</keyword>
<sequence>MTTPKPLSIAIVGGGISGLCLAIGLLNHSHIKVTIFESSLAFSEIGAGLALGPNAQRALASLSPAAERAFTDYATGNSSPEFNKTWFNFVHQVRGQQEILTLGSIENQTGQQTVHRAKFLDALVRLVPQDIVQFGKRLVRVSEQGEQTVLRFADGTSAKSDCVIGADGVHSNIRKHLLATGMPEANSVYSGIVAYRGLIPMEDAINILHKYALDAYLWCNNKGMVMSYPIDSGQVLNVVAAHYKTSWDGDTYVVDTEPEQLMKEFESFGEMPHNIIKLLDAPKAWALLDHLPAPNFYSKNVAVVGDAAHATTPFQGAGAGQAIEDALVLSQLLGKVQCTDGVESALAAYDTIRRPRTEKIVRTSREAMKLYTVIDNTDDWKRAWEGRMNWIWDIDLASHVADALRVFEQRHSDSCSTCVVDGPMRPNCT</sequence>
<organism evidence="9 10">
    <name type="scientific">Fusarium poae</name>
    <dbReference type="NCBI Taxonomy" id="36050"/>
    <lineage>
        <taxon>Eukaryota</taxon>
        <taxon>Fungi</taxon>
        <taxon>Dikarya</taxon>
        <taxon>Ascomycota</taxon>
        <taxon>Pezizomycotina</taxon>
        <taxon>Sordariomycetes</taxon>
        <taxon>Hypocreomycetidae</taxon>
        <taxon>Hypocreales</taxon>
        <taxon>Nectriaceae</taxon>
        <taxon>Fusarium</taxon>
    </lineage>
</organism>
<dbReference type="Pfam" id="PF01494">
    <property type="entry name" value="FAD_binding_3"/>
    <property type="match status" value="1"/>
</dbReference>
<dbReference type="GO" id="GO:0044550">
    <property type="term" value="P:secondary metabolite biosynthetic process"/>
    <property type="evidence" value="ECO:0007669"/>
    <property type="project" value="TreeGrafter"/>
</dbReference>
<dbReference type="SUPFAM" id="SSF54373">
    <property type="entry name" value="FAD-linked reductases, C-terminal domain"/>
    <property type="match status" value="1"/>
</dbReference>
<dbReference type="PRINTS" id="PR00420">
    <property type="entry name" value="RNGMNOXGNASE"/>
</dbReference>
<comment type="similarity">
    <text evidence="2">Belongs to the paxM FAD-dependent monooxygenase family.</text>
</comment>
<comment type="caution">
    <text evidence="9">The sequence shown here is derived from an EMBL/GenBank/DDBJ whole genome shotgun (WGS) entry which is preliminary data.</text>
</comment>
<evidence type="ECO:0000256" key="3">
    <source>
        <dbReference type="ARBA" id="ARBA00022630"/>
    </source>
</evidence>
<evidence type="ECO:0000256" key="5">
    <source>
        <dbReference type="ARBA" id="ARBA00023002"/>
    </source>
</evidence>
<keyword evidence="4" id="KW-0274">FAD</keyword>
<keyword evidence="5" id="KW-0560">Oxidoreductase</keyword>
<feature type="domain" description="FAD-binding" evidence="8">
    <location>
        <begin position="9"/>
        <end position="363"/>
    </location>
</feature>
<dbReference type="SUPFAM" id="SSF51905">
    <property type="entry name" value="FAD/NAD(P)-binding domain"/>
    <property type="match status" value="1"/>
</dbReference>
<dbReference type="Proteomes" id="UP000091967">
    <property type="component" value="Unassembled WGS sequence"/>
</dbReference>
<dbReference type="GO" id="GO:0071949">
    <property type="term" value="F:FAD binding"/>
    <property type="evidence" value="ECO:0007669"/>
    <property type="project" value="InterPro"/>
</dbReference>
<gene>
    <name evidence="9" type="ORF">FPOA_06764</name>
</gene>
<evidence type="ECO:0000313" key="10">
    <source>
        <dbReference type="Proteomes" id="UP000091967"/>
    </source>
</evidence>
<keyword evidence="6" id="KW-0503">Monooxygenase</keyword>
<dbReference type="InterPro" id="IPR036188">
    <property type="entry name" value="FAD/NAD-bd_sf"/>
</dbReference>
<dbReference type="InterPro" id="IPR051104">
    <property type="entry name" value="FAD_monoxygenase"/>
</dbReference>
<keyword evidence="3" id="KW-0285">Flavoprotein</keyword>
<reference evidence="9 10" key="1">
    <citation type="submission" date="2016-06" db="EMBL/GenBank/DDBJ databases">
        <title>Living apart together: crosstalk between the core and supernumerary genomes in a fungal plant pathogen.</title>
        <authorList>
            <person name="Vanheule A."/>
            <person name="Audenaert K."/>
            <person name="Warris S."/>
            <person name="Van De Geest H."/>
            <person name="Schijlen E."/>
            <person name="Hofte M."/>
            <person name="De Saeger S."/>
            <person name="Haesaert G."/>
            <person name="Waalwijk C."/>
            <person name="Van Der Lee T."/>
        </authorList>
    </citation>
    <scope>NUCLEOTIDE SEQUENCE [LARGE SCALE GENOMIC DNA]</scope>
    <source>
        <strain evidence="9 10">2516</strain>
    </source>
</reference>
<keyword evidence="7" id="KW-0812">Transmembrane</keyword>
<dbReference type="Gene3D" id="3.50.50.60">
    <property type="entry name" value="FAD/NAD(P)-binding domain"/>
    <property type="match status" value="1"/>
</dbReference>
<dbReference type="EMBL" id="LYXU01000003">
    <property type="protein sequence ID" value="OBS20393.1"/>
    <property type="molecule type" value="Genomic_DNA"/>
</dbReference>
<evidence type="ECO:0000256" key="2">
    <source>
        <dbReference type="ARBA" id="ARBA00007992"/>
    </source>
</evidence>
<evidence type="ECO:0000256" key="4">
    <source>
        <dbReference type="ARBA" id="ARBA00022827"/>
    </source>
</evidence>
<dbReference type="STRING" id="36050.A0A1B8AIJ6"/>
<accession>A0A1B8AIJ6</accession>
<comment type="cofactor">
    <cofactor evidence="1">
        <name>FAD</name>
        <dbReference type="ChEBI" id="CHEBI:57692"/>
    </cofactor>
</comment>
<evidence type="ECO:0000313" key="9">
    <source>
        <dbReference type="EMBL" id="OBS20393.1"/>
    </source>
</evidence>
<evidence type="ECO:0000256" key="1">
    <source>
        <dbReference type="ARBA" id="ARBA00001974"/>
    </source>
</evidence>
<proteinExistence type="inferred from homology"/>